<feature type="transmembrane region" description="Helical" evidence="2">
    <location>
        <begin position="45"/>
        <end position="67"/>
    </location>
</feature>
<feature type="region of interest" description="Disordered" evidence="1">
    <location>
        <begin position="1"/>
        <end position="35"/>
    </location>
</feature>
<reference evidence="3" key="2">
    <citation type="submission" date="2020-05" db="UniProtKB">
        <authorList>
            <consortium name="EnsemblMetazoa"/>
        </authorList>
    </citation>
    <scope>IDENTIFICATION</scope>
    <source>
        <strain evidence="3">IAEA</strain>
    </source>
</reference>
<keyword evidence="2" id="KW-0472">Membrane</keyword>
<proteinExistence type="predicted"/>
<feature type="compositionally biased region" description="Polar residues" evidence="1">
    <location>
        <begin position="8"/>
        <end position="24"/>
    </location>
</feature>
<organism evidence="3 4">
    <name type="scientific">Glossina brevipalpis</name>
    <dbReference type="NCBI Taxonomy" id="37001"/>
    <lineage>
        <taxon>Eukaryota</taxon>
        <taxon>Metazoa</taxon>
        <taxon>Ecdysozoa</taxon>
        <taxon>Arthropoda</taxon>
        <taxon>Hexapoda</taxon>
        <taxon>Insecta</taxon>
        <taxon>Pterygota</taxon>
        <taxon>Neoptera</taxon>
        <taxon>Endopterygota</taxon>
        <taxon>Diptera</taxon>
        <taxon>Brachycera</taxon>
        <taxon>Muscomorpha</taxon>
        <taxon>Hippoboscoidea</taxon>
        <taxon>Glossinidae</taxon>
        <taxon>Glossina</taxon>
    </lineage>
</organism>
<evidence type="ECO:0000256" key="1">
    <source>
        <dbReference type="SAM" id="MobiDB-lite"/>
    </source>
</evidence>
<name>A0A1A9WYU1_9MUSC</name>
<reference evidence="4" key="1">
    <citation type="submission" date="2014-03" db="EMBL/GenBank/DDBJ databases">
        <authorList>
            <person name="Aksoy S."/>
            <person name="Warren W."/>
            <person name="Wilson R.K."/>
        </authorList>
    </citation>
    <scope>NUCLEOTIDE SEQUENCE [LARGE SCALE GENOMIC DNA]</scope>
    <source>
        <strain evidence="4">IAEA</strain>
    </source>
</reference>
<evidence type="ECO:0000313" key="4">
    <source>
        <dbReference type="Proteomes" id="UP000091820"/>
    </source>
</evidence>
<keyword evidence="2" id="KW-1133">Transmembrane helix</keyword>
<evidence type="ECO:0000256" key="2">
    <source>
        <dbReference type="SAM" id="Phobius"/>
    </source>
</evidence>
<protein>
    <submittedName>
        <fullName evidence="3">Uncharacterized protein</fullName>
    </submittedName>
</protein>
<dbReference type="VEuPathDB" id="VectorBase:GBRI037628"/>
<sequence length="117" mass="13197">MNKKKEVLNTTITANSLPPRSLPNNEPAPQYKNSNSPHYHFNGKVIILSLLALTTIVCMHVCMAWWMSLTMHQCSLQEFVDIAVLKKDANINEFTPHPTHSQCVFIDTIPLSTGYTN</sequence>
<evidence type="ECO:0000313" key="3">
    <source>
        <dbReference type="EnsemblMetazoa" id="GBRI037628-PA"/>
    </source>
</evidence>
<accession>A0A1A9WYU1</accession>
<keyword evidence="4" id="KW-1185">Reference proteome</keyword>
<keyword evidence="2" id="KW-0812">Transmembrane</keyword>
<dbReference type="AlphaFoldDB" id="A0A1A9WYU1"/>
<dbReference type="EnsemblMetazoa" id="GBRI037628-RA">
    <property type="protein sequence ID" value="GBRI037628-PA"/>
    <property type="gene ID" value="GBRI037628"/>
</dbReference>
<dbReference type="Proteomes" id="UP000091820">
    <property type="component" value="Unassembled WGS sequence"/>
</dbReference>